<dbReference type="RefSeq" id="WP_343185529.1">
    <property type="nucleotide sequence ID" value="NZ_JBCITM010000005.1"/>
</dbReference>
<evidence type="ECO:0000313" key="4">
    <source>
        <dbReference type="Proteomes" id="UP001407405"/>
    </source>
</evidence>
<reference evidence="3 4" key="1">
    <citation type="submission" date="2024-04" db="EMBL/GenBank/DDBJ databases">
        <title>Genome sequencing and metabolic network reconstruction of aminoacids and betaine degradation by Anoxynatronum sibiricum.</title>
        <authorList>
            <person name="Detkova E.N."/>
            <person name="Boltjanskaja Y.V."/>
            <person name="Mardanov A.V."/>
            <person name="Kevbrin V."/>
        </authorList>
    </citation>
    <scope>NUCLEOTIDE SEQUENCE [LARGE SCALE GENOMIC DNA]</scope>
    <source>
        <strain evidence="3 4">Z-7981</strain>
    </source>
</reference>
<feature type="transmembrane region" description="Helical" evidence="2">
    <location>
        <begin position="6"/>
        <end position="29"/>
    </location>
</feature>
<proteinExistence type="predicted"/>
<keyword evidence="2" id="KW-1133">Transmembrane helix</keyword>
<feature type="region of interest" description="Disordered" evidence="1">
    <location>
        <begin position="39"/>
        <end position="64"/>
    </location>
</feature>
<protein>
    <submittedName>
        <fullName evidence="3">Uncharacterized protein</fullName>
    </submittedName>
</protein>
<keyword evidence="4" id="KW-1185">Reference proteome</keyword>
<keyword evidence="2" id="KW-0812">Transmembrane</keyword>
<keyword evidence="2" id="KW-0472">Membrane</keyword>
<name>A0ABU9VSS9_9CLOT</name>
<evidence type="ECO:0000313" key="3">
    <source>
        <dbReference type="EMBL" id="MEN1760209.1"/>
    </source>
</evidence>
<organism evidence="3 4">
    <name type="scientific">Anoxynatronum sibiricum</name>
    <dbReference type="NCBI Taxonomy" id="210623"/>
    <lineage>
        <taxon>Bacteria</taxon>
        <taxon>Bacillati</taxon>
        <taxon>Bacillota</taxon>
        <taxon>Clostridia</taxon>
        <taxon>Eubacteriales</taxon>
        <taxon>Clostridiaceae</taxon>
        <taxon>Anoxynatronum</taxon>
    </lineage>
</organism>
<dbReference type="Proteomes" id="UP001407405">
    <property type="component" value="Unassembled WGS sequence"/>
</dbReference>
<evidence type="ECO:0000256" key="2">
    <source>
        <dbReference type="SAM" id="Phobius"/>
    </source>
</evidence>
<evidence type="ECO:0000256" key="1">
    <source>
        <dbReference type="SAM" id="MobiDB-lite"/>
    </source>
</evidence>
<sequence>MERNANIAFMVLLLIPVAVFLGIQNLLLIREMNLLNRKRKPTQPMPVGRTPAAKSPAAKKKVHRLQVIKGRSQERKNALFR</sequence>
<gene>
    <name evidence="3" type="ORF">AAIG11_06985</name>
</gene>
<accession>A0ABU9VSS9</accession>
<comment type="caution">
    <text evidence="3">The sequence shown here is derived from an EMBL/GenBank/DDBJ whole genome shotgun (WGS) entry which is preliminary data.</text>
</comment>
<dbReference type="EMBL" id="JBCITM010000005">
    <property type="protein sequence ID" value="MEN1760209.1"/>
    <property type="molecule type" value="Genomic_DNA"/>
</dbReference>